<dbReference type="Ensembl" id="ENSSDAT00000030479.1">
    <property type="protein sequence ID" value="ENSSDAP00000026661.1"/>
    <property type="gene ID" value="ENSSDAG00000024183.1"/>
</dbReference>
<dbReference type="SUPFAM" id="SSF57535">
    <property type="entry name" value="Complement control module/SCR domain"/>
    <property type="match status" value="1"/>
</dbReference>
<dbReference type="InterPro" id="IPR000436">
    <property type="entry name" value="Sushi_SCR_CCP_dom"/>
</dbReference>
<evidence type="ECO:0000256" key="3">
    <source>
        <dbReference type="SAM" id="SignalP"/>
    </source>
</evidence>
<keyword evidence="6" id="KW-1185">Reference proteome</keyword>
<keyword evidence="2" id="KW-0768">Sushi</keyword>
<accession>A0A8C9QMD0</accession>
<sequence length="92" mass="10143">ITLGALVALLLCGQLFAADLGNDVTDLTDDSCPKPPEIANGHVNHMVRYQCNTYYRLRTEGDGVYTLNSEKQWINKDIGEKLPECEAGVCWG</sequence>
<dbReference type="AlphaFoldDB" id="A0A8C9QMD0"/>
<keyword evidence="1" id="KW-1015">Disulfide bond</keyword>
<dbReference type="Ensembl" id="ENSSDAT00000030481.1">
    <property type="protein sequence ID" value="ENSSDAP00000026663.1"/>
    <property type="gene ID" value="ENSSDAG00000024185.1"/>
</dbReference>
<keyword evidence="3" id="KW-0732">Signal</keyword>
<protein>
    <recommendedName>
        <fullName evidence="4">Sushi domain-containing protein</fullName>
    </recommendedName>
</protein>
<dbReference type="Gene3D" id="2.10.70.10">
    <property type="entry name" value="Complement Module, domain 1"/>
    <property type="match status" value="1"/>
</dbReference>
<evidence type="ECO:0000259" key="4">
    <source>
        <dbReference type="PROSITE" id="PS50923"/>
    </source>
</evidence>
<dbReference type="Proteomes" id="UP000694422">
    <property type="component" value="Unplaced"/>
</dbReference>
<proteinExistence type="predicted"/>
<evidence type="ECO:0000313" key="6">
    <source>
        <dbReference type="Proteomes" id="UP000694422"/>
    </source>
</evidence>
<reference evidence="5" key="1">
    <citation type="submission" date="2025-05" db="UniProtKB">
        <authorList>
            <consortium name="Ensembl"/>
        </authorList>
    </citation>
    <scope>IDENTIFICATION</scope>
</reference>
<dbReference type="CDD" id="cd00033">
    <property type="entry name" value="CCP"/>
    <property type="match status" value="1"/>
</dbReference>
<name>A0A8C9QMD0_SPEDA</name>
<evidence type="ECO:0000256" key="2">
    <source>
        <dbReference type="PROSITE-ProRule" id="PRU00302"/>
    </source>
</evidence>
<feature type="chain" id="PRO_5044682587" description="Sushi domain-containing protein" evidence="3">
    <location>
        <begin position="18"/>
        <end position="92"/>
    </location>
</feature>
<comment type="caution">
    <text evidence="2">Lacks conserved residue(s) required for the propagation of feature annotation.</text>
</comment>
<dbReference type="InterPro" id="IPR035976">
    <property type="entry name" value="Sushi/SCR/CCP_sf"/>
</dbReference>
<dbReference type="FunFam" id="2.10.70.10:FF:000048">
    <property type="entry name" value="Haptoglobin"/>
    <property type="match status" value="1"/>
</dbReference>
<evidence type="ECO:0000313" key="5">
    <source>
        <dbReference type="Ensembl" id="ENSSDAP00000026663.1"/>
    </source>
</evidence>
<dbReference type="PROSITE" id="PS50923">
    <property type="entry name" value="SUSHI"/>
    <property type="match status" value="1"/>
</dbReference>
<organism evidence="5 6">
    <name type="scientific">Spermophilus dauricus</name>
    <name type="common">Daurian ground squirrel</name>
    <dbReference type="NCBI Taxonomy" id="99837"/>
    <lineage>
        <taxon>Eukaryota</taxon>
        <taxon>Metazoa</taxon>
        <taxon>Chordata</taxon>
        <taxon>Craniata</taxon>
        <taxon>Vertebrata</taxon>
        <taxon>Euteleostomi</taxon>
        <taxon>Mammalia</taxon>
        <taxon>Eutheria</taxon>
        <taxon>Euarchontoglires</taxon>
        <taxon>Glires</taxon>
        <taxon>Rodentia</taxon>
        <taxon>Sciuromorpha</taxon>
        <taxon>Sciuridae</taxon>
        <taxon>Xerinae</taxon>
        <taxon>Marmotini</taxon>
        <taxon>Spermophilus</taxon>
    </lineage>
</organism>
<feature type="domain" description="Sushi" evidence="4">
    <location>
        <begin position="30"/>
        <end position="87"/>
    </location>
</feature>
<evidence type="ECO:0000256" key="1">
    <source>
        <dbReference type="ARBA" id="ARBA00023157"/>
    </source>
</evidence>
<feature type="signal peptide" evidence="3">
    <location>
        <begin position="1"/>
        <end position="17"/>
    </location>
</feature>